<evidence type="ECO:0000313" key="3">
    <source>
        <dbReference type="Proteomes" id="UP000019141"/>
    </source>
</evidence>
<evidence type="ECO:0000256" key="1">
    <source>
        <dbReference type="SAM" id="MobiDB-lite"/>
    </source>
</evidence>
<sequence length="1007" mass="113185">MTLHYLRILSRLSSFAIENGANPENWAKQVFEDFTEEGQALNIVPLPDEPDGSIVGLYGKKIFGKACEDQHREDTLFLFRIESAERASSFATPVRHELTIRPIFITNDNDVEGVPIRSLLQSVGALTSQIGPVELIRPAPELVAYLRDLEHDVIWRYRPIRSSGVLEDSHASLDKLISLQKRFELLNRSTITGRDKFILTGQSRPKTIGLGELQKLGSQLLNMTLLNRLAINANDPSAVAALLAELPSIPGADTLCWTLWLTWLSEQSPDTVKRELHITETELAETIGQLDDSFQAYLVETIRLVGQRHHDSSMITVADDASDAESPCDIVVQWSSSLVFREPEPQNDVEQADLTDARPPEPSSANVESVEAPQSATPHIMSTSVEPLAIPSQPIPTTGAHQSDLSPTLRQVLTPWIIGQRLPVSDILNSLEQPVQNARQQLEYLREVLGYQHHDRMKLSDLLEAFTQLRESVDHALHMVPSQQEVRDAVEEAGSLISQLTTELTELGQPDFDQSVSLSALRETVESTELLQVARALPNWLVGEATDASQKTLKLINRVLREDEFRKQLTDIAVRLYPLGSHLETLLSSLLPPSSGDDPVEYLAAWASQTENVLDDLREFAVPIAKWAQRAIALGVEPRVSLAMGKRLESLASQVPQEFFEHLITLLHDIQDSDAGLAILKRAEHTVAALEGGLGSKAQDLSLELWLHAYSRQPSDREEQDSDNMASQLSIIHNFVDSQGRRVPATYVPAEGHDEPYGYIMLPLLIQSDAPCSENLSLDIHLKTNQRHAWPSNWPKPEPERLELREKDWREVEGRFQYAFTATIPLRSPGEGRDRTVQIAFEGFNDKTRKQHFSSTLEWNQFDTYTAPLELEWSDKVESDYVKEHPIGAQVQADHLLNRLEQGDSIAAIAPRRFGKSTLVAYLEREAEKRQLLVIRIVCTSYELGDRPSMWKYIHQEFVKRLTVGLPITEYPDLPSPEAFQTVRTAAALQTYRCIILLFDEAQLLWV</sequence>
<dbReference type="Proteomes" id="UP000019141">
    <property type="component" value="Unassembled WGS sequence"/>
</dbReference>
<protein>
    <submittedName>
        <fullName evidence="2">Uncharacterized protein</fullName>
    </submittedName>
</protein>
<reference evidence="2 3" key="1">
    <citation type="journal article" date="2014" name="Nature">
        <title>An environmental bacterial taxon with a large and distinct metabolic repertoire.</title>
        <authorList>
            <person name="Wilson M.C."/>
            <person name="Mori T."/>
            <person name="Ruckert C."/>
            <person name="Uria A.R."/>
            <person name="Helf M.J."/>
            <person name="Takada K."/>
            <person name="Gernert C."/>
            <person name="Steffens U.A."/>
            <person name="Heycke N."/>
            <person name="Schmitt S."/>
            <person name="Rinke C."/>
            <person name="Helfrich E.J."/>
            <person name="Brachmann A.O."/>
            <person name="Gurgui C."/>
            <person name="Wakimoto T."/>
            <person name="Kracht M."/>
            <person name="Crusemann M."/>
            <person name="Hentschel U."/>
            <person name="Abe I."/>
            <person name="Matsunaga S."/>
            <person name="Kalinowski J."/>
            <person name="Takeyama H."/>
            <person name="Piel J."/>
        </authorList>
    </citation>
    <scope>NUCLEOTIDE SEQUENCE [LARGE SCALE GENOMIC DNA]</scope>
    <source>
        <strain evidence="3">TSY1</strain>
    </source>
</reference>
<organism evidence="2 3">
    <name type="scientific">Entotheonella factor</name>
    <dbReference type="NCBI Taxonomy" id="1429438"/>
    <lineage>
        <taxon>Bacteria</taxon>
        <taxon>Pseudomonadati</taxon>
        <taxon>Nitrospinota/Tectimicrobiota group</taxon>
        <taxon>Candidatus Tectimicrobiota</taxon>
        <taxon>Candidatus Entotheonellia</taxon>
        <taxon>Candidatus Entotheonellales</taxon>
        <taxon>Candidatus Entotheonellaceae</taxon>
        <taxon>Candidatus Entotheonella</taxon>
    </lineage>
</organism>
<feature type="region of interest" description="Disordered" evidence="1">
    <location>
        <begin position="342"/>
        <end position="377"/>
    </location>
</feature>
<accession>W4L8Z0</accession>
<dbReference type="HOGENOM" id="CLU_298397_0_0_7"/>
<gene>
    <name evidence="2" type="ORF">ETSY1_37705</name>
</gene>
<proteinExistence type="predicted"/>
<keyword evidence="3" id="KW-1185">Reference proteome</keyword>
<name>W4L8Z0_ENTF1</name>
<feature type="compositionally biased region" description="Polar residues" evidence="1">
    <location>
        <begin position="363"/>
        <end position="377"/>
    </location>
</feature>
<comment type="caution">
    <text evidence="2">The sequence shown here is derived from an EMBL/GenBank/DDBJ whole genome shotgun (WGS) entry which is preliminary data.</text>
</comment>
<dbReference type="EMBL" id="AZHW01001174">
    <property type="protein sequence ID" value="ETW93781.1"/>
    <property type="molecule type" value="Genomic_DNA"/>
</dbReference>
<dbReference type="AlphaFoldDB" id="W4L8Z0"/>
<evidence type="ECO:0000313" key="2">
    <source>
        <dbReference type="EMBL" id="ETW93781.1"/>
    </source>
</evidence>